<accession>A0A7S0DYQ9</accession>
<sequence>MVGRSSVSLAAMAALAATLAVYMIAFDALHGGERSVLESRTSMSDLTKKISLVSKLMHHPRRLAMEVVGDQKGLAHIDRSSKLSAATQTEPAEEYYHSAFPTSGRKGIGPGLSFGDPVLNKKNKYKMQPKACVLRGDCDKEGSEAYLDWRNLKQVRRSADEQMEEQLTILFKRTGMNLKDCQDGFEEDEEMVEKCERKVARDLCYKFESLANTCKMSNDSRMNREDQTVYFDKYYNLKACKTDTYKAMSHMCSEVEKLPGIVVSHWPWQGHSMNMD</sequence>
<name>A0A7S0DYQ9_9CRYP</name>
<dbReference type="EMBL" id="HBEO01003521">
    <property type="protein sequence ID" value="CAD8469532.1"/>
    <property type="molecule type" value="Transcribed_RNA"/>
</dbReference>
<protein>
    <submittedName>
        <fullName evidence="1">Uncharacterized protein</fullName>
    </submittedName>
</protein>
<proteinExistence type="predicted"/>
<reference evidence="1" key="1">
    <citation type="submission" date="2021-01" db="EMBL/GenBank/DDBJ databases">
        <authorList>
            <person name="Corre E."/>
            <person name="Pelletier E."/>
            <person name="Niang G."/>
            <person name="Scheremetjew M."/>
            <person name="Finn R."/>
            <person name="Kale V."/>
            <person name="Holt S."/>
            <person name="Cochrane G."/>
            <person name="Meng A."/>
            <person name="Brown T."/>
            <person name="Cohen L."/>
        </authorList>
    </citation>
    <scope>NUCLEOTIDE SEQUENCE</scope>
    <source>
        <strain evidence="1">CCMP325</strain>
    </source>
</reference>
<dbReference type="AlphaFoldDB" id="A0A7S0DYQ9"/>
<evidence type="ECO:0000313" key="1">
    <source>
        <dbReference type="EMBL" id="CAD8469532.1"/>
    </source>
</evidence>
<gene>
    <name evidence="1" type="ORF">HPHI1048_LOCUS2493</name>
</gene>
<organism evidence="1">
    <name type="scientific">Hanusia phi</name>
    <dbReference type="NCBI Taxonomy" id="3032"/>
    <lineage>
        <taxon>Eukaryota</taxon>
        <taxon>Cryptophyceae</taxon>
        <taxon>Pyrenomonadales</taxon>
        <taxon>Geminigeraceae</taxon>
        <taxon>Hanusia</taxon>
    </lineage>
</organism>